<dbReference type="Proteomes" id="UP001148838">
    <property type="component" value="Unassembled WGS sequence"/>
</dbReference>
<comment type="caution">
    <text evidence="2">The sequence shown here is derived from an EMBL/GenBank/DDBJ whole genome shotgun (WGS) entry which is preliminary data.</text>
</comment>
<protein>
    <submittedName>
        <fullName evidence="2">Uncharacterized protein</fullName>
    </submittedName>
</protein>
<feature type="compositionally biased region" description="Basic and acidic residues" evidence="1">
    <location>
        <begin position="82"/>
        <end position="108"/>
    </location>
</feature>
<dbReference type="EMBL" id="JAJSOF020000005">
    <property type="protein sequence ID" value="KAJ4448467.1"/>
    <property type="molecule type" value="Genomic_DNA"/>
</dbReference>
<evidence type="ECO:0000256" key="1">
    <source>
        <dbReference type="SAM" id="MobiDB-lite"/>
    </source>
</evidence>
<proteinExistence type="predicted"/>
<feature type="compositionally biased region" description="Basic and acidic residues" evidence="1">
    <location>
        <begin position="219"/>
        <end position="232"/>
    </location>
</feature>
<organism evidence="2 3">
    <name type="scientific">Periplaneta americana</name>
    <name type="common">American cockroach</name>
    <name type="synonym">Blatta americana</name>
    <dbReference type="NCBI Taxonomy" id="6978"/>
    <lineage>
        <taxon>Eukaryota</taxon>
        <taxon>Metazoa</taxon>
        <taxon>Ecdysozoa</taxon>
        <taxon>Arthropoda</taxon>
        <taxon>Hexapoda</taxon>
        <taxon>Insecta</taxon>
        <taxon>Pterygota</taxon>
        <taxon>Neoptera</taxon>
        <taxon>Polyneoptera</taxon>
        <taxon>Dictyoptera</taxon>
        <taxon>Blattodea</taxon>
        <taxon>Blattoidea</taxon>
        <taxon>Blattidae</taxon>
        <taxon>Blattinae</taxon>
        <taxon>Periplaneta</taxon>
    </lineage>
</organism>
<gene>
    <name evidence="2" type="ORF">ANN_10483</name>
</gene>
<feature type="region of interest" description="Disordered" evidence="1">
    <location>
        <begin position="82"/>
        <end position="122"/>
    </location>
</feature>
<feature type="region of interest" description="Disordered" evidence="1">
    <location>
        <begin position="205"/>
        <end position="232"/>
    </location>
</feature>
<feature type="region of interest" description="Disordered" evidence="1">
    <location>
        <begin position="162"/>
        <end position="188"/>
    </location>
</feature>
<name>A0ABQ8TPE6_PERAM</name>
<sequence length="232" mass="26456">MEGCYKMVGNVAAVRAIPGRSVDSNRCRHCFNEIETLAHVLGSSRMVRHYAMLAIIKSGPQSLKLFATRDIISPMKKSMVYRKQEADSRAKDEDKDKDHDKCHDLNHDMHRKKNHNKDHDMDDKHHNIPHIDVSLTCEHDPKLQEYCVCPQNMPQFDSEGIPNQAPETNKPMILNGPTSRNREGSDQVSVEAKQLGHLYLSINQETFDPSTGEPYDSSVQERHHARSECVDD</sequence>
<accession>A0ABQ8TPE6</accession>
<evidence type="ECO:0000313" key="3">
    <source>
        <dbReference type="Proteomes" id="UP001148838"/>
    </source>
</evidence>
<keyword evidence="3" id="KW-1185">Reference proteome</keyword>
<reference evidence="2 3" key="1">
    <citation type="journal article" date="2022" name="Allergy">
        <title>Genome assembly and annotation of Periplaneta americana reveal a comprehensive cockroach allergen profile.</title>
        <authorList>
            <person name="Wang L."/>
            <person name="Xiong Q."/>
            <person name="Saelim N."/>
            <person name="Wang L."/>
            <person name="Nong W."/>
            <person name="Wan A.T."/>
            <person name="Shi M."/>
            <person name="Liu X."/>
            <person name="Cao Q."/>
            <person name="Hui J.H.L."/>
            <person name="Sookrung N."/>
            <person name="Leung T.F."/>
            <person name="Tungtrongchitr A."/>
            <person name="Tsui S.K.W."/>
        </authorList>
    </citation>
    <scope>NUCLEOTIDE SEQUENCE [LARGE SCALE GENOMIC DNA]</scope>
    <source>
        <strain evidence="2">PWHHKU_190912</strain>
    </source>
</reference>
<evidence type="ECO:0000313" key="2">
    <source>
        <dbReference type="EMBL" id="KAJ4448467.1"/>
    </source>
</evidence>